<accession>A0A6H5I6I2</accession>
<feature type="region of interest" description="Disordered" evidence="1">
    <location>
        <begin position="211"/>
        <end position="231"/>
    </location>
</feature>
<dbReference type="OrthoDB" id="7546668at2759"/>
<reference evidence="2 3" key="1">
    <citation type="submission" date="2020-02" db="EMBL/GenBank/DDBJ databases">
        <authorList>
            <person name="Ferguson B K."/>
        </authorList>
    </citation>
    <scope>NUCLEOTIDE SEQUENCE [LARGE SCALE GENOMIC DNA]</scope>
</reference>
<feature type="compositionally biased region" description="Gly residues" evidence="1">
    <location>
        <begin position="212"/>
        <end position="222"/>
    </location>
</feature>
<proteinExistence type="predicted"/>
<evidence type="ECO:0000313" key="2">
    <source>
        <dbReference type="EMBL" id="CAB0032228.1"/>
    </source>
</evidence>
<feature type="region of interest" description="Disordered" evidence="1">
    <location>
        <begin position="159"/>
        <end position="189"/>
    </location>
</feature>
<keyword evidence="3" id="KW-1185">Reference proteome</keyword>
<evidence type="ECO:0000313" key="3">
    <source>
        <dbReference type="Proteomes" id="UP000479190"/>
    </source>
</evidence>
<dbReference type="AlphaFoldDB" id="A0A6H5I6I2"/>
<gene>
    <name evidence="2" type="ORF">TBRA_LOCUS4172</name>
</gene>
<sequence>MQLQHEIELEHLGQATNEIPREEKELVREDVAEHERKLMLECQHSDYRMYIKCLKRDKRQQFHRGDQQQQQQGQAAPGRSSCLDQCFQVNCTSSACIRDCHSHCRQKLIETYSKTIETSYDCQDNVCKERDGDDDAVKHANHTTIVNVNNNINLTTSNCSSAQDKDKSGRGIGHWTGLDDGSGEAGGSRRNFSEALIPKIELNNIITNQFGGAPGSSGGYGSPDGPCACRE</sequence>
<organism evidence="2 3">
    <name type="scientific">Trichogramma brassicae</name>
    <dbReference type="NCBI Taxonomy" id="86971"/>
    <lineage>
        <taxon>Eukaryota</taxon>
        <taxon>Metazoa</taxon>
        <taxon>Ecdysozoa</taxon>
        <taxon>Arthropoda</taxon>
        <taxon>Hexapoda</taxon>
        <taxon>Insecta</taxon>
        <taxon>Pterygota</taxon>
        <taxon>Neoptera</taxon>
        <taxon>Endopterygota</taxon>
        <taxon>Hymenoptera</taxon>
        <taxon>Apocrita</taxon>
        <taxon>Proctotrupomorpha</taxon>
        <taxon>Chalcidoidea</taxon>
        <taxon>Trichogrammatidae</taxon>
        <taxon>Trichogramma</taxon>
    </lineage>
</organism>
<dbReference type="EMBL" id="CADCXV010000671">
    <property type="protein sequence ID" value="CAB0032228.1"/>
    <property type="molecule type" value="Genomic_DNA"/>
</dbReference>
<evidence type="ECO:0000256" key="1">
    <source>
        <dbReference type="SAM" id="MobiDB-lite"/>
    </source>
</evidence>
<name>A0A6H5I6I2_9HYME</name>
<protein>
    <submittedName>
        <fullName evidence="2">Uncharacterized protein</fullName>
    </submittedName>
</protein>
<dbReference type="Proteomes" id="UP000479190">
    <property type="component" value="Unassembled WGS sequence"/>
</dbReference>